<sequence length="541" mass="59995">MASPENKQNHNLMTIVESAIDTLQEKGSTTGTIYAYQLATDRKSNAEEQAHIITAMESEDSYAVYPAPLINSVSDESSEIAKPILPDSKQGDVKHHKTSNCETMMHLIKGSMGTGILAIPEAFSNSGILVGSIGMLVIGLICIHCMHILIDCSRTLSKKIGCESLSYSRVALYAFKYGPGPLPKCDRIAGLYTAVEFSDWLNVNQSHFINVFLLLSQFGICCVYYLFVATNIQKVVCSYYNVDSISIYGYLTIILPFMILFNFIRSLRKLAIASTFANILQSLGICIIFYHLFQDLPPTSSRPLTMSFSTFPLYFGTVIFSFEAINIVLPLENEMKTPKEIEGWTGVLNTGMIIVLCICTAMGFFGFLKFGSSVKGSITLSLPIKPLYDVVRILFTVAIFFSYALQLYVPLQFIWPYIQKKGKLAKKVSPNQENLLEYVLRAILVVITFGLAAAIPKLNLFISLIGALATSSLAIIIPPLLNIIIYWDSSMTSMSMKWWIIIIIKNLVISLFGFIGFITGTYASIVTIRSAFQHPSNTTDC</sequence>
<evidence type="ECO:0000259" key="6">
    <source>
        <dbReference type="Pfam" id="PF01490"/>
    </source>
</evidence>
<comment type="subcellular location">
    <subcellularLocation>
        <location evidence="1">Membrane</location>
        <topology evidence="1">Multi-pass membrane protein</topology>
    </subcellularLocation>
</comment>
<accession>A0ABM1SQS1</accession>
<reference evidence="8" key="1">
    <citation type="submission" date="2025-08" db="UniProtKB">
        <authorList>
            <consortium name="RefSeq"/>
        </authorList>
    </citation>
    <scope>IDENTIFICATION</scope>
    <source>
        <tissue evidence="8">Muscle</tissue>
    </source>
</reference>
<dbReference type="Pfam" id="PF01490">
    <property type="entry name" value="Aa_trans"/>
    <property type="match status" value="1"/>
</dbReference>
<feature type="transmembrane region" description="Helical" evidence="5">
    <location>
        <begin position="390"/>
        <end position="415"/>
    </location>
</feature>
<organism evidence="7 8">
    <name type="scientific">Limulus polyphemus</name>
    <name type="common">Atlantic horseshoe crab</name>
    <dbReference type="NCBI Taxonomy" id="6850"/>
    <lineage>
        <taxon>Eukaryota</taxon>
        <taxon>Metazoa</taxon>
        <taxon>Ecdysozoa</taxon>
        <taxon>Arthropoda</taxon>
        <taxon>Chelicerata</taxon>
        <taxon>Merostomata</taxon>
        <taxon>Xiphosura</taxon>
        <taxon>Limulidae</taxon>
        <taxon>Limulus</taxon>
    </lineage>
</organism>
<evidence type="ECO:0000256" key="2">
    <source>
        <dbReference type="ARBA" id="ARBA00022692"/>
    </source>
</evidence>
<name>A0ABM1SQS1_LIMPO</name>
<proteinExistence type="predicted"/>
<feature type="domain" description="Amino acid transporter transmembrane" evidence="6">
    <location>
        <begin position="96"/>
        <end position="525"/>
    </location>
</feature>
<dbReference type="Proteomes" id="UP000694941">
    <property type="component" value="Unplaced"/>
</dbReference>
<feature type="transmembrane region" description="Helical" evidence="5">
    <location>
        <begin position="313"/>
        <end position="331"/>
    </location>
</feature>
<dbReference type="GeneID" id="106462866"/>
<feature type="transmembrane region" description="Helical" evidence="5">
    <location>
        <begin position="499"/>
        <end position="525"/>
    </location>
</feature>
<dbReference type="PANTHER" id="PTHR22950">
    <property type="entry name" value="AMINO ACID TRANSPORTER"/>
    <property type="match status" value="1"/>
</dbReference>
<feature type="transmembrane region" description="Helical" evidence="5">
    <location>
        <begin position="435"/>
        <end position="455"/>
    </location>
</feature>
<keyword evidence="2 5" id="KW-0812">Transmembrane</keyword>
<feature type="transmembrane region" description="Helical" evidence="5">
    <location>
        <begin position="208"/>
        <end position="227"/>
    </location>
</feature>
<feature type="transmembrane region" description="Helical" evidence="5">
    <location>
        <begin position="271"/>
        <end position="293"/>
    </location>
</feature>
<evidence type="ECO:0000313" key="7">
    <source>
        <dbReference type="Proteomes" id="UP000694941"/>
    </source>
</evidence>
<feature type="transmembrane region" description="Helical" evidence="5">
    <location>
        <begin position="128"/>
        <end position="150"/>
    </location>
</feature>
<dbReference type="InterPro" id="IPR013057">
    <property type="entry name" value="AA_transpt_TM"/>
</dbReference>
<evidence type="ECO:0000256" key="3">
    <source>
        <dbReference type="ARBA" id="ARBA00022989"/>
    </source>
</evidence>
<evidence type="ECO:0000313" key="8">
    <source>
        <dbReference type="RefSeq" id="XP_022245977.1"/>
    </source>
</evidence>
<dbReference type="PANTHER" id="PTHR22950:SF349">
    <property type="entry name" value="AMINO ACID TRANSPORTER TRANSMEMBRANE DOMAIN-CONTAINING PROTEIN"/>
    <property type="match status" value="1"/>
</dbReference>
<evidence type="ECO:0000256" key="4">
    <source>
        <dbReference type="ARBA" id="ARBA00023136"/>
    </source>
</evidence>
<keyword evidence="4 5" id="KW-0472">Membrane</keyword>
<evidence type="ECO:0000256" key="1">
    <source>
        <dbReference type="ARBA" id="ARBA00004141"/>
    </source>
</evidence>
<feature type="transmembrane region" description="Helical" evidence="5">
    <location>
        <begin position="247"/>
        <end position="264"/>
    </location>
</feature>
<dbReference type="RefSeq" id="XP_022245977.1">
    <property type="nucleotide sequence ID" value="XM_022390269.1"/>
</dbReference>
<feature type="transmembrane region" description="Helical" evidence="5">
    <location>
        <begin position="343"/>
        <end position="370"/>
    </location>
</feature>
<protein>
    <submittedName>
        <fullName evidence="8">Proton-coupled amino acid transporter 1-like</fullName>
    </submittedName>
</protein>
<keyword evidence="3 5" id="KW-1133">Transmembrane helix</keyword>
<gene>
    <name evidence="8" type="primary">LOC106462866</name>
</gene>
<keyword evidence="7" id="KW-1185">Reference proteome</keyword>
<feature type="transmembrane region" description="Helical" evidence="5">
    <location>
        <begin position="461"/>
        <end position="487"/>
    </location>
</feature>
<evidence type="ECO:0000256" key="5">
    <source>
        <dbReference type="SAM" id="Phobius"/>
    </source>
</evidence>